<feature type="domain" description="Peptidase M16 C-terminal" evidence="5">
    <location>
        <begin position="173"/>
        <end position="369"/>
    </location>
</feature>
<dbReference type="Pfam" id="PF00675">
    <property type="entry name" value="Peptidase_M16"/>
    <property type="match status" value="1"/>
</dbReference>
<dbReference type="InterPro" id="IPR011249">
    <property type="entry name" value="Metalloenz_LuxS/M16"/>
</dbReference>
<dbReference type="RefSeq" id="WP_017714375.1">
    <property type="nucleotide sequence ID" value="NZ_KB235942.1"/>
</dbReference>
<dbReference type="GO" id="GO:0004222">
    <property type="term" value="F:metalloendopeptidase activity"/>
    <property type="evidence" value="ECO:0007669"/>
    <property type="project" value="InterPro"/>
</dbReference>
<protein>
    <recommendedName>
        <fullName evidence="8">Peptidase M16</fullName>
    </recommendedName>
</protein>
<dbReference type="InterPro" id="IPR011765">
    <property type="entry name" value="Pept_M16_N"/>
</dbReference>
<proteinExistence type="inferred from homology"/>
<keyword evidence="7" id="KW-1185">Reference proteome</keyword>
<organism evidence="6 7">
    <name type="scientific">Prochlorothrix hollandica PCC 9006 = CALU 1027</name>
    <dbReference type="NCBI Taxonomy" id="317619"/>
    <lineage>
        <taxon>Bacteria</taxon>
        <taxon>Bacillati</taxon>
        <taxon>Cyanobacteriota</taxon>
        <taxon>Cyanophyceae</taxon>
        <taxon>Prochlorotrichales</taxon>
        <taxon>Prochlorotrichaceae</taxon>
        <taxon>Prochlorothrix</taxon>
    </lineage>
</organism>
<gene>
    <name evidence="6" type="ORF">PROH_12635</name>
</gene>
<dbReference type="Proteomes" id="UP000034681">
    <property type="component" value="Unassembled WGS sequence"/>
</dbReference>
<comment type="caution">
    <text evidence="6">The sequence shown here is derived from an EMBL/GenBank/DDBJ whole genome shotgun (WGS) entry which is preliminary data.</text>
</comment>
<dbReference type="PANTHER" id="PTHR11851">
    <property type="entry name" value="METALLOPROTEASE"/>
    <property type="match status" value="1"/>
</dbReference>
<evidence type="ECO:0008006" key="8">
    <source>
        <dbReference type="Google" id="ProtNLM"/>
    </source>
</evidence>
<dbReference type="STRING" id="317619.GCA_000332315_04261"/>
<feature type="domain" description="Peptidase M16 N-terminal" evidence="4">
    <location>
        <begin position="26"/>
        <end position="164"/>
    </location>
</feature>
<dbReference type="PANTHER" id="PTHR11851:SF49">
    <property type="entry name" value="MITOCHONDRIAL-PROCESSING PEPTIDASE SUBUNIT ALPHA"/>
    <property type="match status" value="1"/>
</dbReference>
<evidence type="ECO:0000256" key="1">
    <source>
        <dbReference type="ARBA" id="ARBA00007261"/>
    </source>
</evidence>
<evidence type="ECO:0000259" key="4">
    <source>
        <dbReference type="Pfam" id="PF00675"/>
    </source>
</evidence>
<dbReference type="GO" id="GO:0006508">
    <property type="term" value="P:proteolysis"/>
    <property type="evidence" value="ECO:0007669"/>
    <property type="project" value="InterPro"/>
</dbReference>
<accession>A0A0M2PWI6</accession>
<dbReference type="GO" id="GO:0046872">
    <property type="term" value="F:metal ion binding"/>
    <property type="evidence" value="ECO:0007669"/>
    <property type="project" value="InterPro"/>
</dbReference>
<feature type="region of interest" description="Disordered" evidence="3">
    <location>
        <begin position="260"/>
        <end position="279"/>
    </location>
</feature>
<dbReference type="AlphaFoldDB" id="A0A0M2PWI6"/>
<name>A0A0M2PWI6_PROHO</name>
<comment type="similarity">
    <text evidence="1 2">Belongs to the peptidase M16 family.</text>
</comment>
<reference evidence="6" key="1">
    <citation type="submission" date="2012-04" db="EMBL/GenBank/DDBJ databases">
        <authorList>
            <person name="Borisov I.G."/>
            <person name="Ivanikova N.V."/>
            <person name="Pinevich A.V."/>
        </authorList>
    </citation>
    <scope>NUCLEOTIDE SEQUENCE</scope>
    <source>
        <strain evidence="6">CALU 1027</strain>
    </source>
</reference>
<sequence>MSDRVLTQPQIHPLQPGFTLIHYYRPSPVVVADVWVRAGSAMETPDQGGMAHLLEHMIFKGSANLQPGDFDRLVENQGGLTNAATSYDYAHFFITTAVNQLPAALPALGELLLGASLPAPELERERQVVLEELRQAQDNPDWVAYQHLLQGLYGSHPYGRSILGSPQHLQTHTVEALRQFHQRQYQPANLTVVVAGGLDLDPCRALVERSFCHFSPPPPAPPLPPVPRPQPSADTSIAPHRIALQLPYVEQTRLLLGWSGPGVDRRREDGQNPEMETPGGNLREILALELWAMVLATGRSSPWVQILREDRQWIHSISTNFLLQQQASLFSVSIWLDTDQLDRVEAWIVDNLCHWQTHLLDGDSLQRAKGLLRNDYIFATETHGQLAGLYGYYNTIADLNWAVTYFEVLAQVQSEDLRQVMERYLRPQAYTAVMVRAQP</sequence>
<evidence type="ECO:0000313" key="6">
    <source>
        <dbReference type="EMBL" id="KKI99447.1"/>
    </source>
</evidence>
<dbReference type="InterPro" id="IPR001431">
    <property type="entry name" value="Pept_M16_Zn_BS"/>
</dbReference>
<dbReference type="Pfam" id="PF05193">
    <property type="entry name" value="Peptidase_M16_C"/>
    <property type="match status" value="1"/>
</dbReference>
<evidence type="ECO:0000256" key="2">
    <source>
        <dbReference type="RuleBase" id="RU004447"/>
    </source>
</evidence>
<dbReference type="InterPro" id="IPR050361">
    <property type="entry name" value="MPP/UQCRC_Complex"/>
</dbReference>
<dbReference type="PROSITE" id="PS00143">
    <property type="entry name" value="INSULINASE"/>
    <property type="match status" value="1"/>
</dbReference>
<dbReference type="EMBL" id="AJTX02000005">
    <property type="protein sequence ID" value="KKI99447.1"/>
    <property type="molecule type" value="Genomic_DNA"/>
</dbReference>
<dbReference type="Gene3D" id="3.30.830.10">
    <property type="entry name" value="Metalloenzyme, LuxS/M16 peptidase-like"/>
    <property type="match status" value="2"/>
</dbReference>
<dbReference type="eggNOG" id="COG0612">
    <property type="taxonomic scope" value="Bacteria"/>
</dbReference>
<evidence type="ECO:0000259" key="5">
    <source>
        <dbReference type="Pfam" id="PF05193"/>
    </source>
</evidence>
<dbReference type="SUPFAM" id="SSF63411">
    <property type="entry name" value="LuxS/MPP-like metallohydrolase"/>
    <property type="match status" value="2"/>
</dbReference>
<evidence type="ECO:0000256" key="3">
    <source>
        <dbReference type="SAM" id="MobiDB-lite"/>
    </source>
</evidence>
<evidence type="ECO:0000313" key="7">
    <source>
        <dbReference type="Proteomes" id="UP000034681"/>
    </source>
</evidence>
<dbReference type="InterPro" id="IPR007863">
    <property type="entry name" value="Peptidase_M16_C"/>
</dbReference>